<proteinExistence type="inferred from homology"/>
<protein>
    <submittedName>
        <fullName evidence="8">Lipopolysaccharide biosynthesis protein</fullName>
    </submittedName>
</protein>
<keyword evidence="4 7" id="KW-0812">Transmembrane</keyword>
<evidence type="ECO:0000256" key="4">
    <source>
        <dbReference type="ARBA" id="ARBA00022692"/>
    </source>
</evidence>
<organism evidence="8 9">
    <name type="scientific">Gloeobacter morelensis MG652769</name>
    <dbReference type="NCBI Taxonomy" id="2781736"/>
    <lineage>
        <taxon>Bacteria</taxon>
        <taxon>Bacillati</taxon>
        <taxon>Cyanobacteriota</taxon>
        <taxon>Cyanophyceae</taxon>
        <taxon>Gloeobacterales</taxon>
        <taxon>Gloeobacteraceae</taxon>
        <taxon>Gloeobacter</taxon>
        <taxon>Gloeobacter morelensis</taxon>
    </lineage>
</organism>
<gene>
    <name evidence="8" type="ORF">ISF26_18435</name>
</gene>
<feature type="transmembrane region" description="Helical" evidence="7">
    <location>
        <begin position="441"/>
        <end position="460"/>
    </location>
</feature>
<evidence type="ECO:0000256" key="6">
    <source>
        <dbReference type="ARBA" id="ARBA00023136"/>
    </source>
</evidence>
<dbReference type="PANTHER" id="PTHR30250">
    <property type="entry name" value="PST FAMILY PREDICTED COLANIC ACID TRANSPORTER"/>
    <property type="match status" value="1"/>
</dbReference>
<feature type="transmembrane region" description="Helical" evidence="7">
    <location>
        <begin position="111"/>
        <end position="130"/>
    </location>
</feature>
<accession>A0ABY3PJE9</accession>
<dbReference type="CDD" id="cd13127">
    <property type="entry name" value="MATE_tuaB_like"/>
    <property type="match status" value="1"/>
</dbReference>
<evidence type="ECO:0000256" key="7">
    <source>
        <dbReference type="SAM" id="Phobius"/>
    </source>
</evidence>
<evidence type="ECO:0000256" key="1">
    <source>
        <dbReference type="ARBA" id="ARBA00004651"/>
    </source>
</evidence>
<evidence type="ECO:0000256" key="5">
    <source>
        <dbReference type="ARBA" id="ARBA00022989"/>
    </source>
</evidence>
<keyword evidence="9" id="KW-1185">Reference proteome</keyword>
<feature type="transmembrane region" description="Helical" evidence="7">
    <location>
        <begin position="326"/>
        <end position="348"/>
    </location>
</feature>
<evidence type="ECO:0000256" key="2">
    <source>
        <dbReference type="ARBA" id="ARBA00007430"/>
    </source>
</evidence>
<name>A0ABY3PJE9_9CYAN</name>
<feature type="transmembrane region" description="Helical" evidence="7">
    <location>
        <begin position="79"/>
        <end position="105"/>
    </location>
</feature>
<dbReference type="EMBL" id="CP063845">
    <property type="protein sequence ID" value="UFP93739.1"/>
    <property type="molecule type" value="Genomic_DNA"/>
</dbReference>
<evidence type="ECO:0000313" key="8">
    <source>
        <dbReference type="EMBL" id="UFP93739.1"/>
    </source>
</evidence>
<keyword evidence="6 7" id="KW-0472">Membrane</keyword>
<reference evidence="8 9" key="1">
    <citation type="journal article" date="2021" name="Genome Biol. Evol.">
        <title>Complete Genome Sequencing of a Novel Gloeobacter Species from a Waterfall Cave in Mexico.</title>
        <authorList>
            <person name="Saw J.H."/>
            <person name="Cardona T."/>
            <person name="Montejano G."/>
        </authorList>
    </citation>
    <scope>NUCLEOTIDE SEQUENCE [LARGE SCALE GENOMIC DNA]</scope>
    <source>
        <strain evidence="8">MG652769</strain>
    </source>
</reference>
<comment type="similarity">
    <text evidence="2">Belongs to the polysaccharide synthase family.</text>
</comment>
<feature type="transmembrane region" description="Helical" evidence="7">
    <location>
        <begin position="381"/>
        <end position="402"/>
    </location>
</feature>
<feature type="transmembrane region" description="Helical" evidence="7">
    <location>
        <begin position="40"/>
        <end position="58"/>
    </location>
</feature>
<comment type="subcellular location">
    <subcellularLocation>
        <location evidence="1">Cell membrane</location>
        <topology evidence="1">Multi-pass membrane protein</topology>
    </subcellularLocation>
</comment>
<keyword evidence="5 7" id="KW-1133">Transmembrane helix</keyword>
<evidence type="ECO:0000313" key="9">
    <source>
        <dbReference type="Proteomes" id="UP001054846"/>
    </source>
</evidence>
<keyword evidence="3" id="KW-1003">Cell membrane</keyword>
<feature type="transmembrane region" description="Helical" evidence="7">
    <location>
        <begin position="151"/>
        <end position="171"/>
    </location>
</feature>
<feature type="transmembrane region" description="Helical" evidence="7">
    <location>
        <begin position="414"/>
        <end position="435"/>
    </location>
</feature>
<feature type="transmembrane region" description="Helical" evidence="7">
    <location>
        <begin position="355"/>
        <end position="375"/>
    </location>
</feature>
<dbReference type="RefSeq" id="WP_230840793.1">
    <property type="nucleotide sequence ID" value="NZ_CP063845.1"/>
</dbReference>
<dbReference type="InterPro" id="IPR050833">
    <property type="entry name" value="Poly_Biosynth_Transport"/>
</dbReference>
<feature type="transmembrane region" description="Helical" evidence="7">
    <location>
        <begin position="282"/>
        <end position="306"/>
    </location>
</feature>
<evidence type="ECO:0000256" key="3">
    <source>
        <dbReference type="ARBA" id="ARBA00022475"/>
    </source>
</evidence>
<sequence>MNLRQKAVKGVGWSAIRNLGSQGISLGVYFVLARLLGPEAYGLVALAGIFISFIQIFLEQGLPQAIVQRPKLEKSHLDTAFWANLAMGVALTGLCVVFSGPVAVFFREPRIAPVICWLALSLLISSFNAVQQGILTREFAFKSLAIRSLSATIAGGITGIAMAMCGFGIWSLVGQQLITQIVGVLTLWQVSTWRPGFAVSLKHLRELLGFGVSVTAFNLSNFFNRRSDDFLIGYFLGPVALGYYSIAYSILLAMTQLLTTTTTQVALPTFSRLQHAPQRLRAAFYTVTQFTSLISFPAFLGVAVLAPELVAVLFGEQWTASVPVMQVLALVGIQQSVFFFNGTVLMAMGKPSWRLWLNVLNSIVGVVTFAVAVHWGIVAVAVAYVVRVYLLSPVALWAVNRLMPIDLGKYLRQFAPALVSSLGVVCTVWAVRALFGSVLSPLALLTLASVFGAAVYALALRLSAPDLFARALDYARLLVPLGAGSRAPS</sequence>
<dbReference type="Proteomes" id="UP001054846">
    <property type="component" value="Chromosome"/>
</dbReference>
<dbReference type="Pfam" id="PF13440">
    <property type="entry name" value="Polysacc_synt_3"/>
    <property type="match status" value="1"/>
</dbReference>
<dbReference type="PANTHER" id="PTHR30250:SF10">
    <property type="entry name" value="LIPOPOLYSACCHARIDE BIOSYNTHESIS PROTEIN WZXC"/>
    <property type="match status" value="1"/>
</dbReference>